<reference evidence="2 3" key="1">
    <citation type="submission" date="2018-05" db="EMBL/GenBank/DDBJ databases">
        <title>Genomic Encyclopedia of Type Strains, Phase IV (KMG-IV): sequencing the most valuable type-strain genomes for metagenomic binning, comparative biology and taxonomic classification.</title>
        <authorList>
            <person name="Goeker M."/>
        </authorList>
    </citation>
    <scope>NUCLEOTIDE SEQUENCE [LARGE SCALE GENOMIC DNA]</scope>
    <source>
        <strain evidence="2 3">DSM 29661</strain>
    </source>
</reference>
<dbReference type="Proteomes" id="UP000247555">
    <property type="component" value="Unassembled WGS sequence"/>
</dbReference>
<dbReference type="GO" id="GO:0008081">
    <property type="term" value="F:phosphoric diester hydrolase activity"/>
    <property type="evidence" value="ECO:0007669"/>
    <property type="project" value="InterPro"/>
</dbReference>
<protein>
    <submittedName>
        <fullName evidence="2">Glycerophosphoryl diester phosphodiesterase</fullName>
    </submittedName>
</protein>
<dbReference type="PANTHER" id="PTHR46211:SF1">
    <property type="entry name" value="GLYCEROPHOSPHODIESTER PHOSPHODIESTERASE, CYTOPLASMIC"/>
    <property type="match status" value="1"/>
</dbReference>
<comment type="caution">
    <text evidence="2">The sequence shown here is derived from an EMBL/GenBank/DDBJ whole genome shotgun (WGS) entry which is preliminary data.</text>
</comment>
<dbReference type="RefSeq" id="WP_211309445.1">
    <property type="nucleotide sequence ID" value="NZ_QJKI01000029.1"/>
</dbReference>
<dbReference type="NCBIfam" id="NF006989">
    <property type="entry name" value="PRK09454.1"/>
    <property type="match status" value="1"/>
</dbReference>
<evidence type="ECO:0000313" key="3">
    <source>
        <dbReference type="Proteomes" id="UP000247555"/>
    </source>
</evidence>
<name>A0A318KJP7_9NEIS</name>
<dbReference type="AlphaFoldDB" id="A0A318KJP7"/>
<sequence length="247" mass="25804">MNPAAFPWPRWIVHRGGGDAAPENTLAGMLLAAFAGAKMVEFDVRLSADGVPFLLHDDTLERTTNGHGPADALPWKALSRLDAGAWFSPRFAEEPLPSLADAAQLLNDHGLCANVEIKPGPGREAETGARVAADCAKLFAGQTPPPLLTSFSTVALAAAGEAAPTLPRAWSVRQWDDGLIAQAQALGVCALDLPHHELNAERAAAVRAAGLWLLSWTVNDPAQAAPLWALGVSALCTDSLECAVSAA</sequence>
<accession>A0A318KJP7</accession>
<dbReference type="EMBL" id="QJKI01000029">
    <property type="protein sequence ID" value="PXX74692.1"/>
    <property type="molecule type" value="Genomic_DNA"/>
</dbReference>
<dbReference type="Pfam" id="PF03009">
    <property type="entry name" value="GDPD"/>
    <property type="match status" value="1"/>
</dbReference>
<organism evidence="2 3">
    <name type="scientific">Rivihabitans pingtungensis</name>
    <dbReference type="NCBI Taxonomy" id="1054498"/>
    <lineage>
        <taxon>Bacteria</taxon>
        <taxon>Pseudomonadati</taxon>
        <taxon>Pseudomonadota</taxon>
        <taxon>Betaproteobacteria</taxon>
        <taxon>Neisseriales</taxon>
        <taxon>Aquaspirillaceae</taxon>
        <taxon>Rivihabitans</taxon>
    </lineage>
</organism>
<dbReference type="PANTHER" id="PTHR46211">
    <property type="entry name" value="GLYCEROPHOSPHORYL DIESTER PHOSPHODIESTERASE"/>
    <property type="match status" value="1"/>
</dbReference>
<dbReference type="GO" id="GO:0006629">
    <property type="term" value="P:lipid metabolic process"/>
    <property type="evidence" value="ECO:0007669"/>
    <property type="project" value="InterPro"/>
</dbReference>
<proteinExistence type="predicted"/>
<feature type="domain" description="GP-PDE" evidence="1">
    <location>
        <begin position="9"/>
        <end position="247"/>
    </location>
</feature>
<evidence type="ECO:0000259" key="1">
    <source>
        <dbReference type="PROSITE" id="PS51704"/>
    </source>
</evidence>
<evidence type="ECO:0000313" key="2">
    <source>
        <dbReference type="EMBL" id="PXX74692.1"/>
    </source>
</evidence>
<dbReference type="InterPro" id="IPR017946">
    <property type="entry name" value="PLC-like_Pdiesterase_TIM-brl"/>
</dbReference>
<dbReference type="InterPro" id="IPR030395">
    <property type="entry name" value="GP_PDE_dom"/>
</dbReference>
<dbReference type="Gene3D" id="3.20.20.190">
    <property type="entry name" value="Phosphatidylinositol (PI) phosphodiesterase"/>
    <property type="match status" value="1"/>
</dbReference>
<gene>
    <name evidence="2" type="ORF">DFR34_12928</name>
</gene>
<keyword evidence="3" id="KW-1185">Reference proteome</keyword>
<dbReference type="SUPFAM" id="SSF51695">
    <property type="entry name" value="PLC-like phosphodiesterases"/>
    <property type="match status" value="1"/>
</dbReference>
<dbReference type="PROSITE" id="PS51704">
    <property type="entry name" value="GP_PDE"/>
    <property type="match status" value="1"/>
</dbReference>